<evidence type="ECO:0000313" key="3">
    <source>
        <dbReference type="EMBL" id="EHI56037.1"/>
    </source>
</evidence>
<dbReference type="OrthoDB" id="1834786at2"/>
<sequence>MAGQNKVIKYRKPIRINVGVLIFVIMFIYMCFFVYSYLSHKAVYFYEVTEGAIVDDTEYTGLILRSEEVQSAPESGYINYFIREGRRVPNGSNIYSLDSSNNVKQYLEEDAASSFTLSESNLKSIKRELSEFSLSYNDLDFSMVYDAKASISANISEFTSTDTLNSFSEMAQSGNTTYVVEKAPSTGVISFIVDSYEGRGEDSLTSEDFNKAQYQPKIIKSGELVAAGTPIYKIINSENWYVYFKLTDEDKKRFEGKNVLNVEFQGSDFEFSGSYSELTGSDGASYGKIAFNKFMIQYENERFVNFRIKSDNETGLKIPLSSVVEKQFYKIPKSYTTKGGNSVKTGFNKEVYDENGASIVFVPAVIYYSDDDFVYIEALSSEGGALQQNSGDFLKSGDNIVMPESTAGEKFQIGETAPLKGVYYINKGFAVFKHIEIIASNDEYLIIKKNTEYGLSVYDHILIDTSKYSEGDFIY</sequence>
<dbReference type="InterPro" id="IPR058709">
    <property type="entry name" value="BSH_RND-rel"/>
</dbReference>
<dbReference type="RefSeq" id="WP_005540047.1">
    <property type="nucleotide sequence ID" value="NZ_JH378830.1"/>
</dbReference>
<name>G5GGX9_9FIRM</name>
<keyword evidence="1" id="KW-0812">Transmembrane</keyword>
<dbReference type="STRING" id="679200.HMPREF9333_00819"/>
<keyword evidence="1" id="KW-1133">Transmembrane helix</keyword>
<keyword evidence="4" id="KW-1185">Reference proteome</keyword>
<dbReference type="Pfam" id="PF26018">
    <property type="entry name" value="BSH_RND_rel"/>
    <property type="match status" value="1"/>
</dbReference>
<evidence type="ECO:0000313" key="4">
    <source>
        <dbReference type="Proteomes" id="UP000003011"/>
    </source>
</evidence>
<feature type="transmembrane region" description="Helical" evidence="1">
    <location>
        <begin position="16"/>
        <end position="38"/>
    </location>
</feature>
<dbReference type="PATRIC" id="fig|679200.3.peg.865"/>
<gene>
    <name evidence="3" type="ORF">HMPREF9333_00819</name>
</gene>
<protein>
    <recommendedName>
        <fullName evidence="2">RND related barrel-sandwich hybrid domain-containing protein</fullName>
    </recommendedName>
</protein>
<dbReference type="EMBL" id="ACZL01000014">
    <property type="protein sequence ID" value="EHI56037.1"/>
    <property type="molecule type" value="Genomic_DNA"/>
</dbReference>
<accession>G5GGX9</accession>
<organism evidence="3 4">
    <name type="scientific">Johnsonella ignava ATCC 51276</name>
    <dbReference type="NCBI Taxonomy" id="679200"/>
    <lineage>
        <taxon>Bacteria</taxon>
        <taxon>Bacillati</taxon>
        <taxon>Bacillota</taxon>
        <taxon>Clostridia</taxon>
        <taxon>Lachnospirales</taxon>
        <taxon>Lachnospiraceae</taxon>
        <taxon>Johnsonella</taxon>
    </lineage>
</organism>
<dbReference type="HOGENOM" id="CLU_047532_0_0_9"/>
<dbReference type="AlphaFoldDB" id="G5GGX9"/>
<evidence type="ECO:0000256" key="1">
    <source>
        <dbReference type="SAM" id="Phobius"/>
    </source>
</evidence>
<feature type="domain" description="RND related barrel-sandwich hybrid" evidence="2">
    <location>
        <begin position="67"/>
        <end position="236"/>
    </location>
</feature>
<reference evidence="3 4" key="1">
    <citation type="submission" date="2011-08" db="EMBL/GenBank/DDBJ databases">
        <title>The Genome Sequence of Johnsonella ignava ATCC 51276.</title>
        <authorList>
            <consortium name="The Broad Institute Genome Sequencing Platform"/>
            <person name="Earl A."/>
            <person name="Ward D."/>
            <person name="Feldgarden M."/>
            <person name="Gevers D."/>
            <person name="Izard J."/>
            <person name="Blanton J.M."/>
            <person name="Baranova O.V."/>
            <person name="Dewhirst F.E."/>
            <person name="Young S.K."/>
            <person name="Zeng Q."/>
            <person name="Gargeya S."/>
            <person name="Fitzgerald M."/>
            <person name="Haas B."/>
            <person name="Abouelleil A."/>
            <person name="Alvarado L."/>
            <person name="Arachchi H.M."/>
            <person name="Berlin A."/>
            <person name="Brown A."/>
            <person name="Chapman S.B."/>
            <person name="Chen Z."/>
            <person name="Dunbar C."/>
            <person name="Freedman E."/>
            <person name="Gearin G."/>
            <person name="Gellesch M."/>
            <person name="Goldberg J."/>
            <person name="Griggs A."/>
            <person name="Gujja S."/>
            <person name="Heiman D."/>
            <person name="Howarth C."/>
            <person name="Larson L."/>
            <person name="Lui A."/>
            <person name="MacDonald P.J.P."/>
            <person name="Montmayeur A."/>
            <person name="Murphy C."/>
            <person name="Neiman D."/>
            <person name="Pearson M."/>
            <person name="Priest M."/>
            <person name="Roberts A."/>
            <person name="Saif S."/>
            <person name="Shea T."/>
            <person name="Shenoy N."/>
            <person name="Sisk P."/>
            <person name="Stolte C."/>
            <person name="Sykes S."/>
            <person name="Wortman J."/>
            <person name="Nusbaum C."/>
            <person name="Birren B."/>
        </authorList>
    </citation>
    <scope>NUCLEOTIDE SEQUENCE [LARGE SCALE GENOMIC DNA]</scope>
    <source>
        <strain evidence="3 4">ATCC 51276</strain>
    </source>
</reference>
<evidence type="ECO:0000259" key="2">
    <source>
        <dbReference type="Pfam" id="PF26018"/>
    </source>
</evidence>
<dbReference type="Proteomes" id="UP000003011">
    <property type="component" value="Unassembled WGS sequence"/>
</dbReference>
<dbReference type="eggNOG" id="COG0845">
    <property type="taxonomic scope" value="Bacteria"/>
</dbReference>
<proteinExistence type="predicted"/>
<comment type="caution">
    <text evidence="3">The sequence shown here is derived from an EMBL/GenBank/DDBJ whole genome shotgun (WGS) entry which is preliminary data.</text>
</comment>
<keyword evidence="1" id="KW-0472">Membrane</keyword>